<protein>
    <submittedName>
        <fullName evidence="6">MFS family permease</fullName>
    </submittedName>
</protein>
<reference evidence="6 7" key="1">
    <citation type="submission" date="2021-03" db="EMBL/GenBank/DDBJ databases">
        <title>Genomic Encyclopedia of Type Strains, Phase IV (KMG-IV): sequencing the most valuable type-strain genomes for metagenomic binning, comparative biology and taxonomic classification.</title>
        <authorList>
            <person name="Goeker M."/>
        </authorList>
    </citation>
    <scope>NUCLEOTIDE SEQUENCE [LARGE SCALE GENOMIC DNA]</scope>
    <source>
        <strain evidence="6 7">DSM 26427</strain>
    </source>
</reference>
<evidence type="ECO:0000256" key="3">
    <source>
        <dbReference type="ARBA" id="ARBA00023136"/>
    </source>
</evidence>
<feature type="transmembrane region" description="Helical" evidence="4">
    <location>
        <begin position="20"/>
        <end position="40"/>
    </location>
</feature>
<dbReference type="InterPro" id="IPR020846">
    <property type="entry name" value="MFS_dom"/>
</dbReference>
<evidence type="ECO:0000256" key="2">
    <source>
        <dbReference type="ARBA" id="ARBA00022989"/>
    </source>
</evidence>
<feature type="transmembrane region" description="Helical" evidence="4">
    <location>
        <begin position="210"/>
        <end position="231"/>
    </location>
</feature>
<dbReference type="InterPro" id="IPR036259">
    <property type="entry name" value="MFS_trans_sf"/>
</dbReference>
<feature type="transmembrane region" description="Helical" evidence="4">
    <location>
        <begin position="171"/>
        <end position="189"/>
    </location>
</feature>
<feature type="transmembrane region" description="Helical" evidence="4">
    <location>
        <begin position="368"/>
        <end position="386"/>
    </location>
</feature>
<dbReference type="PANTHER" id="PTHR23542">
    <property type="match status" value="1"/>
</dbReference>
<accession>A0ABS4EKE8</accession>
<sequence>MSNPYKEIFSVPGAKGFSAAGFFARLPIAMAPIGIVAMLSQTRGEYWIAGAVSATFALTNALAAPQISRMVDRFGQSAVIVPTTIVSVMAFVFLILSASRDWPEWTLFVSAFLAAAMPSIPAMLRARWSEIFRDRPELNTAFAFESAADELVYIAGASLSVGLAVSLFPEAGMLISTIFLAVGTAAFTLQRSTEPAVRPAEAGTARTSAIRLRSVQIITLALVFVGSMFATAEVTTVAITKELGQPGAASLVIGVYAVGSFVLGLVLGALNLRTPLHKQLLIAVSVLAVTALPLLIADTVPLLALAVFLSGIAISPTFITAFGLIERRVPESMLTEGVTWVMTGIGIGMALGAFLAGWVVDNFGAQNGFWLSVAAGVAAVLTISLGQRTLSGGRPELATSALPQAAE</sequence>
<feature type="transmembrane region" description="Helical" evidence="4">
    <location>
        <begin position="337"/>
        <end position="356"/>
    </location>
</feature>
<feature type="transmembrane region" description="Helical" evidence="4">
    <location>
        <begin position="105"/>
        <end position="126"/>
    </location>
</feature>
<evidence type="ECO:0000259" key="5">
    <source>
        <dbReference type="PROSITE" id="PS50850"/>
    </source>
</evidence>
<feature type="transmembrane region" description="Helical" evidence="4">
    <location>
        <begin position="251"/>
        <end position="272"/>
    </location>
</feature>
<keyword evidence="7" id="KW-1185">Reference proteome</keyword>
<keyword evidence="2 4" id="KW-1133">Transmembrane helix</keyword>
<dbReference type="PROSITE" id="PS50850">
    <property type="entry name" value="MFS"/>
    <property type="match status" value="1"/>
</dbReference>
<dbReference type="Pfam" id="PF07690">
    <property type="entry name" value="MFS_1"/>
    <property type="match status" value="1"/>
</dbReference>
<dbReference type="SUPFAM" id="SSF103473">
    <property type="entry name" value="MFS general substrate transporter"/>
    <property type="match status" value="1"/>
</dbReference>
<name>A0ABS4EKE8_9HYPH</name>
<keyword evidence="1 4" id="KW-0812">Transmembrane</keyword>
<keyword evidence="3 4" id="KW-0472">Membrane</keyword>
<feature type="transmembrane region" description="Helical" evidence="4">
    <location>
        <begin position="302"/>
        <end position="325"/>
    </location>
</feature>
<organism evidence="6 7">
    <name type="scientific">Rhizobium herbae</name>
    <dbReference type="NCBI Taxonomy" id="508661"/>
    <lineage>
        <taxon>Bacteria</taxon>
        <taxon>Pseudomonadati</taxon>
        <taxon>Pseudomonadota</taxon>
        <taxon>Alphaproteobacteria</taxon>
        <taxon>Hyphomicrobiales</taxon>
        <taxon>Rhizobiaceae</taxon>
        <taxon>Rhizobium/Agrobacterium group</taxon>
        <taxon>Rhizobium</taxon>
    </lineage>
</organism>
<feature type="transmembrane region" description="Helical" evidence="4">
    <location>
        <begin position="46"/>
        <end position="65"/>
    </location>
</feature>
<evidence type="ECO:0000256" key="4">
    <source>
        <dbReference type="SAM" id="Phobius"/>
    </source>
</evidence>
<dbReference type="InterPro" id="IPR011701">
    <property type="entry name" value="MFS"/>
</dbReference>
<dbReference type="RefSeq" id="WP_209851064.1">
    <property type="nucleotide sequence ID" value="NZ_JAGGJV010000003.1"/>
</dbReference>
<feature type="domain" description="Major facilitator superfamily (MFS) profile" evidence="5">
    <location>
        <begin position="214"/>
        <end position="407"/>
    </location>
</feature>
<evidence type="ECO:0000256" key="1">
    <source>
        <dbReference type="ARBA" id="ARBA00022692"/>
    </source>
</evidence>
<feature type="transmembrane region" description="Helical" evidence="4">
    <location>
        <begin position="77"/>
        <end position="99"/>
    </location>
</feature>
<evidence type="ECO:0000313" key="6">
    <source>
        <dbReference type="EMBL" id="MBP1858422.1"/>
    </source>
</evidence>
<dbReference type="PANTHER" id="PTHR23542:SF1">
    <property type="entry name" value="MAJOR FACILITATOR SUPERFAMILY (MFS) PROFILE DOMAIN-CONTAINING PROTEIN"/>
    <property type="match status" value="1"/>
</dbReference>
<evidence type="ECO:0000313" key="7">
    <source>
        <dbReference type="Proteomes" id="UP000823786"/>
    </source>
</evidence>
<comment type="caution">
    <text evidence="6">The sequence shown here is derived from an EMBL/GenBank/DDBJ whole genome shotgun (WGS) entry which is preliminary data.</text>
</comment>
<proteinExistence type="predicted"/>
<dbReference type="EMBL" id="JAGGJV010000003">
    <property type="protein sequence ID" value="MBP1858422.1"/>
    <property type="molecule type" value="Genomic_DNA"/>
</dbReference>
<dbReference type="Proteomes" id="UP000823786">
    <property type="component" value="Unassembled WGS sequence"/>
</dbReference>
<dbReference type="Gene3D" id="1.20.1250.20">
    <property type="entry name" value="MFS general substrate transporter like domains"/>
    <property type="match status" value="1"/>
</dbReference>
<feature type="transmembrane region" description="Helical" evidence="4">
    <location>
        <begin position="279"/>
        <end position="296"/>
    </location>
</feature>
<gene>
    <name evidence="6" type="ORF">J2Z75_001930</name>
</gene>